<dbReference type="Proteomes" id="UP000504621">
    <property type="component" value="Unplaced"/>
</dbReference>
<sequence>MKSRTAAAMGSGKVEKKQKARQNPKNNRKPLGPKSDIPKSKSKKKKTKNNHNHQNDTDQIETKTKTTVVTGNNNNPPPPPASPRQQLSYFLSQFQSANGVQLSSLELESVKDSCILDVSQESGQDVMRLERYIKEAFGAKWKEELCEGKLIEGKIEAGSPTVLVVAASALRSIELLRGMRSFTKECHAVKLFSKHMKIDEQVSLLKNRVNIASGTPSRIKKLIDIEALGLSRLSLILLDIHTDVKGYSLLTLPQVRDEFWDLYKNYFHQQVVQGDLRICLYGRIPNGNEFKVKSLEVADG</sequence>
<name>A0A6J1ATZ7_9ROSI</name>
<feature type="compositionally biased region" description="Basic and acidic residues" evidence="1">
    <location>
        <begin position="53"/>
        <end position="64"/>
    </location>
</feature>
<dbReference type="PANTHER" id="PTHR24030">
    <property type="entry name" value="PROTEIN CMSS1"/>
    <property type="match status" value="1"/>
</dbReference>
<dbReference type="GO" id="GO:0005634">
    <property type="term" value="C:nucleus"/>
    <property type="evidence" value="ECO:0007669"/>
    <property type="project" value="TreeGrafter"/>
</dbReference>
<evidence type="ECO:0000313" key="3">
    <source>
        <dbReference type="RefSeq" id="XP_021290395.1"/>
    </source>
</evidence>
<dbReference type="AlphaFoldDB" id="A0A6J1ATZ7"/>
<keyword evidence="2" id="KW-1185">Reference proteome</keyword>
<feature type="compositionally biased region" description="Basic residues" evidence="1">
    <location>
        <begin position="16"/>
        <end position="28"/>
    </location>
</feature>
<dbReference type="GO" id="GO:0030686">
    <property type="term" value="C:90S preribosome"/>
    <property type="evidence" value="ECO:0007669"/>
    <property type="project" value="TreeGrafter"/>
</dbReference>
<feature type="compositionally biased region" description="Basic residues" evidence="1">
    <location>
        <begin position="40"/>
        <end position="51"/>
    </location>
</feature>
<feature type="region of interest" description="Disordered" evidence="1">
    <location>
        <begin position="1"/>
        <end position="85"/>
    </location>
</feature>
<protein>
    <submittedName>
        <fullName evidence="3">Protein CMSS1 isoform X1</fullName>
    </submittedName>
</protein>
<dbReference type="GeneID" id="110421204"/>
<accession>A0A6J1ATZ7</accession>
<dbReference type="OrthoDB" id="1929311at2759"/>
<evidence type="ECO:0000256" key="1">
    <source>
        <dbReference type="SAM" id="MobiDB-lite"/>
    </source>
</evidence>
<gene>
    <name evidence="3" type="primary">LOC110421204</name>
</gene>
<dbReference type="RefSeq" id="XP_021290395.1">
    <property type="nucleotide sequence ID" value="XM_021434720.1"/>
</dbReference>
<dbReference type="Pfam" id="PF14617">
    <property type="entry name" value="CMS1"/>
    <property type="match status" value="1"/>
</dbReference>
<organism evidence="2 3">
    <name type="scientific">Herrania umbratica</name>
    <dbReference type="NCBI Taxonomy" id="108875"/>
    <lineage>
        <taxon>Eukaryota</taxon>
        <taxon>Viridiplantae</taxon>
        <taxon>Streptophyta</taxon>
        <taxon>Embryophyta</taxon>
        <taxon>Tracheophyta</taxon>
        <taxon>Spermatophyta</taxon>
        <taxon>Magnoliopsida</taxon>
        <taxon>eudicotyledons</taxon>
        <taxon>Gunneridae</taxon>
        <taxon>Pentapetalae</taxon>
        <taxon>rosids</taxon>
        <taxon>malvids</taxon>
        <taxon>Malvales</taxon>
        <taxon>Malvaceae</taxon>
        <taxon>Byttnerioideae</taxon>
        <taxon>Herrania</taxon>
    </lineage>
</organism>
<dbReference type="PANTHER" id="PTHR24030:SF0">
    <property type="entry name" value="PROTEIN CMSS1"/>
    <property type="match status" value="1"/>
</dbReference>
<proteinExistence type="predicted"/>
<dbReference type="InterPro" id="IPR032704">
    <property type="entry name" value="Cms1"/>
</dbReference>
<reference evidence="3" key="1">
    <citation type="submission" date="2025-08" db="UniProtKB">
        <authorList>
            <consortium name="RefSeq"/>
        </authorList>
    </citation>
    <scope>IDENTIFICATION</scope>
    <source>
        <tissue evidence="3">Leaf</tissue>
    </source>
</reference>
<evidence type="ECO:0000313" key="2">
    <source>
        <dbReference type="Proteomes" id="UP000504621"/>
    </source>
</evidence>